<keyword evidence="3" id="KW-1185">Reference proteome</keyword>
<evidence type="ECO:0000313" key="3">
    <source>
        <dbReference type="Proteomes" id="UP000299102"/>
    </source>
</evidence>
<evidence type="ECO:0000256" key="1">
    <source>
        <dbReference type="SAM" id="MobiDB-lite"/>
    </source>
</evidence>
<reference evidence="2 3" key="1">
    <citation type="journal article" date="2019" name="Commun. Biol.">
        <title>The bagworm genome reveals a unique fibroin gene that provides high tensile strength.</title>
        <authorList>
            <person name="Kono N."/>
            <person name="Nakamura H."/>
            <person name="Ohtoshi R."/>
            <person name="Tomita M."/>
            <person name="Numata K."/>
            <person name="Arakawa K."/>
        </authorList>
    </citation>
    <scope>NUCLEOTIDE SEQUENCE [LARGE SCALE GENOMIC DNA]</scope>
</reference>
<dbReference type="EMBL" id="BGZK01001086">
    <property type="protein sequence ID" value="GBP70790.1"/>
    <property type="molecule type" value="Genomic_DNA"/>
</dbReference>
<organism evidence="2 3">
    <name type="scientific">Eumeta variegata</name>
    <name type="common">Bagworm moth</name>
    <name type="synonym">Eumeta japonica</name>
    <dbReference type="NCBI Taxonomy" id="151549"/>
    <lineage>
        <taxon>Eukaryota</taxon>
        <taxon>Metazoa</taxon>
        <taxon>Ecdysozoa</taxon>
        <taxon>Arthropoda</taxon>
        <taxon>Hexapoda</taxon>
        <taxon>Insecta</taxon>
        <taxon>Pterygota</taxon>
        <taxon>Neoptera</taxon>
        <taxon>Endopterygota</taxon>
        <taxon>Lepidoptera</taxon>
        <taxon>Glossata</taxon>
        <taxon>Ditrysia</taxon>
        <taxon>Tineoidea</taxon>
        <taxon>Psychidae</taxon>
        <taxon>Oiketicinae</taxon>
        <taxon>Eumeta</taxon>
    </lineage>
</organism>
<feature type="region of interest" description="Disordered" evidence="1">
    <location>
        <begin position="27"/>
        <end position="90"/>
    </location>
</feature>
<sequence>MTAGPGKRRRGRAVDRAAASGKVIGCVSGGEASAPGRRANGEPGMIDENSDCYQRGKNSRDLNGSPYLFNVFEDQPRPRRPAGRIKPLME</sequence>
<gene>
    <name evidence="2" type="ORF">EVAR_52916_1</name>
</gene>
<dbReference type="Proteomes" id="UP000299102">
    <property type="component" value="Unassembled WGS sequence"/>
</dbReference>
<protein>
    <submittedName>
        <fullName evidence="2">Uncharacterized protein</fullName>
    </submittedName>
</protein>
<evidence type="ECO:0000313" key="2">
    <source>
        <dbReference type="EMBL" id="GBP70790.1"/>
    </source>
</evidence>
<accession>A0A4C1Y5K5</accession>
<name>A0A4C1Y5K5_EUMVA</name>
<proteinExistence type="predicted"/>
<comment type="caution">
    <text evidence="2">The sequence shown here is derived from an EMBL/GenBank/DDBJ whole genome shotgun (WGS) entry which is preliminary data.</text>
</comment>
<dbReference type="AlphaFoldDB" id="A0A4C1Y5K5"/>